<sequence>MPYKIVVDADMVLIDYMAQLVRYVEDVRGHRAMMSYKFDPSYDLTYTFPSLKPAEMQEIIRDLSVAEDYYIEIPLIDGAVDGVRHLREAFPDTSIVCVTSGGNHPLTREMRLKNLAPFELDEIITLPLNGSKVETLLELQEPGGQCILFDDSIGHVQAAAENGQVGVLYTQPYNSDEDVLHRVDDWNSIVQWCAANLPHLLAQSSARLRV</sequence>
<dbReference type="Gene3D" id="3.40.50.1000">
    <property type="entry name" value="HAD superfamily/HAD-like"/>
    <property type="match status" value="1"/>
</dbReference>
<reference evidence="1 2" key="1">
    <citation type="submission" date="2017-08" db="EMBL/GenBank/DDBJ databases">
        <authorList>
            <person name="de Groot N.N."/>
        </authorList>
    </citation>
    <scope>NUCLEOTIDE SEQUENCE [LARGE SCALE GENOMIC DNA]</scope>
    <source>
        <strain evidence="1 2">USBA 78</strain>
    </source>
</reference>
<protein>
    <recommendedName>
        <fullName evidence="3">Phosphoglycolate phosphatase</fullName>
    </recommendedName>
</protein>
<evidence type="ECO:0000313" key="1">
    <source>
        <dbReference type="EMBL" id="SOC27018.1"/>
    </source>
</evidence>
<dbReference type="AlphaFoldDB" id="A0A285TTF2"/>
<dbReference type="InterPro" id="IPR023214">
    <property type="entry name" value="HAD_sf"/>
</dbReference>
<dbReference type="InterPro" id="IPR036412">
    <property type="entry name" value="HAD-like_sf"/>
</dbReference>
<dbReference type="EMBL" id="OBMM01000005">
    <property type="protein sequence ID" value="SOC27018.1"/>
    <property type="molecule type" value="Genomic_DNA"/>
</dbReference>
<evidence type="ECO:0008006" key="3">
    <source>
        <dbReference type="Google" id="ProtNLM"/>
    </source>
</evidence>
<gene>
    <name evidence="1" type="ORF">SAMN05428964_105252</name>
</gene>
<dbReference type="SUPFAM" id="SSF56784">
    <property type="entry name" value="HAD-like"/>
    <property type="match status" value="1"/>
</dbReference>
<accession>A0A285TTF2</accession>
<dbReference type="Proteomes" id="UP000219068">
    <property type="component" value="Unassembled WGS sequence"/>
</dbReference>
<name>A0A285TTF2_9PROT</name>
<organism evidence="1 2">
    <name type="scientific">Thalassospira xiamenensis</name>
    <dbReference type="NCBI Taxonomy" id="220697"/>
    <lineage>
        <taxon>Bacteria</taxon>
        <taxon>Pseudomonadati</taxon>
        <taxon>Pseudomonadota</taxon>
        <taxon>Alphaproteobacteria</taxon>
        <taxon>Rhodospirillales</taxon>
        <taxon>Thalassospiraceae</taxon>
        <taxon>Thalassospira</taxon>
    </lineage>
</organism>
<evidence type="ECO:0000313" key="2">
    <source>
        <dbReference type="Proteomes" id="UP000219068"/>
    </source>
</evidence>
<proteinExistence type="predicted"/>